<evidence type="ECO:0000313" key="6">
    <source>
        <dbReference type="EMBL" id="KAE9172086.1"/>
    </source>
</evidence>
<dbReference type="Proteomes" id="UP000437068">
    <property type="component" value="Unassembled WGS sequence"/>
</dbReference>
<protein>
    <submittedName>
        <fullName evidence="5">Uncharacterized protein</fullName>
    </submittedName>
</protein>
<evidence type="ECO:0000313" key="12">
    <source>
        <dbReference type="Proteomes" id="UP000460718"/>
    </source>
</evidence>
<organism evidence="5 10">
    <name type="scientific">Phytophthora fragariae</name>
    <dbReference type="NCBI Taxonomy" id="53985"/>
    <lineage>
        <taxon>Eukaryota</taxon>
        <taxon>Sar</taxon>
        <taxon>Stramenopiles</taxon>
        <taxon>Oomycota</taxon>
        <taxon>Peronosporomycetes</taxon>
        <taxon>Peronosporales</taxon>
        <taxon>Peronosporaceae</taxon>
        <taxon>Phytophthora</taxon>
    </lineage>
</organism>
<proteinExistence type="predicted"/>
<evidence type="ECO:0000313" key="10">
    <source>
        <dbReference type="Proteomes" id="UP000440732"/>
    </source>
</evidence>
<dbReference type="Proteomes" id="UP000460718">
    <property type="component" value="Unassembled WGS sequence"/>
</dbReference>
<feature type="region of interest" description="Disordered" evidence="1">
    <location>
        <begin position="1"/>
        <end position="32"/>
    </location>
</feature>
<dbReference type="EMBL" id="QXGA01003833">
    <property type="protein sequence ID" value="KAE9078857.1"/>
    <property type="molecule type" value="Genomic_DNA"/>
</dbReference>
<evidence type="ECO:0000313" key="4">
    <source>
        <dbReference type="EMBL" id="KAE9067243.1"/>
    </source>
</evidence>
<gene>
    <name evidence="7" type="ORF">PF001_g28454</name>
    <name evidence="6" type="ORF">PF002_g29656</name>
    <name evidence="5" type="ORF">PF006_g27631</name>
    <name evidence="3" type="ORF">PF007_g28950</name>
    <name evidence="4" type="ORF">PF010_g27544</name>
    <name evidence="2" type="ORF">PF011_g27704</name>
</gene>
<dbReference type="EMBL" id="QXGE01004270">
    <property type="protein sequence ID" value="KAE9271262.1"/>
    <property type="molecule type" value="Genomic_DNA"/>
</dbReference>
<evidence type="ECO:0000313" key="2">
    <source>
        <dbReference type="EMBL" id="KAE8967050.1"/>
    </source>
</evidence>
<evidence type="ECO:0000313" key="3">
    <source>
        <dbReference type="EMBL" id="KAE9065141.1"/>
    </source>
</evidence>
<dbReference type="EMBL" id="QXFZ01004229">
    <property type="protein sequence ID" value="KAE9065141.1"/>
    <property type="molecule type" value="Genomic_DNA"/>
</dbReference>
<reference evidence="8 9" key="1">
    <citation type="submission" date="2018-08" db="EMBL/GenBank/DDBJ databases">
        <title>Genomic investigation of the strawberry pathogen Phytophthora fragariae indicates pathogenicity is determined by transcriptional variation in three key races.</title>
        <authorList>
            <person name="Adams T.M."/>
            <person name="Armitage A.D."/>
            <person name="Sobczyk M.K."/>
            <person name="Bates H.J."/>
            <person name="Dunwell J.M."/>
            <person name="Nellist C.F."/>
            <person name="Harrison R.J."/>
        </authorList>
    </citation>
    <scope>NUCLEOTIDE SEQUENCE [LARGE SCALE GENOMIC DNA]</scope>
    <source>
        <strain evidence="7 8">A4</strain>
        <strain evidence="6 9">BC-1</strain>
        <strain evidence="5 10">NOV-5</strain>
        <strain evidence="3 11">NOV-71</strain>
        <strain evidence="4 13">ONT-3</strain>
        <strain evidence="2 12">SCRP245</strain>
    </source>
</reference>
<sequence length="94" mass="9794">MAGVGGIGFRDGCAGGTPLPRQRATGPGARVAQHELEPGVRELLWLLNSSEMLSMLSSSSCAMSAVSTHTDYVVSDTGHHCTWLSGPIDILQVG</sequence>
<dbReference type="Proteomes" id="UP000488956">
    <property type="component" value="Unassembled WGS sequence"/>
</dbReference>
<evidence type="ECO:0000313" key="7">
    <source>
        <dbReference type="EMBL" id="KAE9271262.1"/>
    </source>
</evidence>
<evidence type="ECO:0000313" key="11">
    <source>
        <dbReference type="Proteomes" id="UP000441208"/>
    </source>
</evidence>
<accession>A0A6A3QNF0</accession>
<evidence type="ECO:0000256" key="1">
    <source>
        <dbReference type="SAM" id="MobiDB-lite"/>
    </source>
</evidence>
<dbReference type="Proteomes" id="UP000440732">
    <property type="component" value="Unassembled WGS sequence"/>
</dbReference>
<evidence type="ECO:0000313" key="5">
    <source>
        <dbReference type="EMBL" id="KAE9078857.1"/>
    </source>
</evidence>
<dbReference type="EMBL" id="QXFX01003749">
    <property type="protein sequence ID" value="KAE9067243.1"/>
    <property type="molecule type" value="Genomic_DNA"/>
</dbReference>
<dbReference type="Proteomes" id="UP000440367">
    <property type="component" value="Unassembled WGS sequence"/>
</dbReference>
<dbReference type="EMBL" id="QXGD01004168">
    <property type="protein sequence ID" value="KAE9172086.1"/>
    <property type="molecule type" value="Genomic_DNA"/>
</dbReference>
<feature type="compositionally biased region" description="Gly residues" evidence="1">
    <location>
        <begin position="1"/>
        <end position="15"/>
    </location>
</feature>
<dbReference type="Proteomes" id="UP000441208">
    <property type="component" value="Unassembled WGS sequence"/>
</dbReference>
<dbReference type="EMBL" id="QXFW01004136">
    <property type="protein sequence ID" value="KAE8967050.1"/>
    <property type="molecule type" value="Genomic_DNA"/>
</dbReference>
<evidence type="ECO:0000313" key="8">
    <source>
        <dbReference type="Proteomes" id="UP000437068"/>
    </source>
</evidence>
<evidence type="ECO:0000313" key="9">
    <source>
        <dbReference type="Proteomes" id="UP000440367"/>
    </source>
</evidence>
<evidence type="ECO:0000313" key="13">
    <source>
        <dbReference type="Proteomes" id="UP000488956"/>
    </source>
</evidence>
<dbReference type="AlphaFoldDB" id="A0A6A3QNF0"/>
<name>A0A6A3QNF0_9STRA</name>
<comment type="caution">
    <text evidence="5">The sequence shown here is derived from an EMBL/GenBank/DDBJ whole genome shotgun (WGS) entry which is preliminary data.</text>
</comment>